<proteinExistence type="inferred from homology"/>
<organism evidence="5 6">
    <name type="scientific">Micromonospora tulbaghiae</name>
    <dbReference type="NCBI Taxonomy" id="479978"/>
    <lineage>
        <taxon>Bacteria</taxon>
        <taxon>Bacillati</taxon>
        <taxon>Actinomycetota</taxon>
        <taxon>Actinomycetes</taxon>
        <taxon>Micromonosporales</taxon>
        <taxon>Micromonosporaceae</taxon>
        <taxon>Micromonospora</taxon>
    </lineage>
</organism>
<dbReference type="Pfam" id="PF13424">
    <property type="entry name" value="TPR_12"/>
    <property type="match status" value="1"/>
</dbReference>
<dbReference type="PANTHER" id="PTHR47691">
    <property type="entry name" value="REGULATOR-RELATED"/>
    <property type="match status" value="1"/>
</dbReference>
<dbReference type="AlphaFoldDB" id="A0A386WJP7"/>
<evidence type="ECO:0000313" key="5">
    <source>
        <dbReference type="EMBL" id="AYF27659.1"/>
    </source>
</evidence>
<reference evidence="5 6" key="1">
    <citation type="submission" date="2017-10" db="EMBL/GenBank/DDBJ databases">
        <title>Integration of genomic and chemical information greatly accelerates assignment of the full stereostructure of myelolactone, a potent inhibitor of myeloma from a marine-derived Micromonospora.</title>
        <authorList>
            <person name="Kim M.C."/>
            <person name="Machado H."/>
            <person name="Jensen P.R."/>
            <person name="Fenical W."/>
        </authorList>
    </citation>
    <scope>NUCLEOTIDE SEQUENCE [LARGE SCALE GENOMIC DNA]</scope>
    <source>
        <strain evidence="5 6">CNY-010</strain>
    </source>
</reference>
<dbReference type="SUPFAM" id="SSF46894">
    <property type="entry name" value="C-terminal effector domain of the bipartite response regulators"/>
    <property type="match status" value="1"/>
</dbReference>
<dbReference type="SUPFAM" id="SSF52540">
    <property type="entry name" value="P-loop containing nucleoside triphosphate hydrolases"/>
    <property type="match status" value="1"/>
</dbReference>
<dbReference type="Gene3D" id="1.10.10.10">
    <property type="entry name" value="Winged helix-like DNA-binding domain superfamily/Winged helix DNA-binding domain"/>
    <property type="match status" value="1"/>
</dbReference>
<dbReference type="PRINTS" id="PR00364">
    <property type="entry name" value="DISEASERSIST"/>
</dbReference>
<dbReference type="EMBL" id="CP024087">
    <property type="protein sequence ID" value="AYF27659.1"/>
    <property type="molecule type" value="Genomic_DNA"/>
</dbReference>
<evidence type="ECO:0000259" key="4">
    <source>
        <dbReference type="PROSITE" id="PS51755"/>
    </source>
</evidence>
<protein>
    <submittedName>
        <fullName evidence="5">Protein kinase</fullName>
    </submittedName>
</protein>
<dbReference type="KEGG" id="mtua:CSH63_09475"/>
<dbReference type="InterPro" id="IPR036388">
    <property type="entry name" value="WH-like_DNA-bd_sf"/>
</dbReference>
<dbReference type="Pfam" id="PF03704">
    <property type="entry name" value="BTAD"/>
    <property type="match status" value="1"/>
</dbReference>
<dbReference type="GO" id="GO:0000160">
    <property type="term" value="P:phosphorelay signal transduction system"/>
    <property type="evidence" value="ECO:0007669"/>
    <property type="project" value="InterPro"/>
</dbReference>
<evidence type="ECO:0000256" key="3">
    <source>
        <dbReference type="PROSITE-ProRule" id="PRU01091"/>
    </source>
</evidence>
<dbReference type="PROSITE" id="PS51755">
    <property type="entry name" value="OMPR_PHOB"/>
    <property type="match status" value="1"/>
</dbReference>
<keyword evidence="5" id="KW-0808">Transferase</keyword>
<feature type="domain" description="OmpR/PhoB-type" evidence="4">
    <location>
        <begin position="1"/>
        <end position="90"/>
    </location>
</feature>
<dbReference type="RefSeq" id="WP_120569938.1">
    <property type="nucleotide sequence ID" value="NZ_CP024087.1"/>
</dbReference>
<dbReference type="InterPro" id="IPR027417">
    <property type="entry name" value="P-loop_NTPase"/>
</dbReference>
<evidence type="ECO:0000256" key="1">
    <source>
        <dbReference type="ARBA" id="ARBA00005820"/>
    </source>
</evidence>
<dbReference type="Pfam" id="PF25872">
    <property type="entry name" value="HTH_77"/>
    <property type="match status" value="1"/>
</dbReference>
<dbReference type="GO" id="GO:0006355">
    <property type="term" value="P:regulation of DNA-templated transcription"/>
    <property type="evidence" value="ECO:0007669"/>
    <property type="project" value="InterPro"/>
</dbReference>
<dbReference type="InterPro" id="IPR005158">
    <property type="entry name" value="BTAD"/>
</dbReference>
<evidence type="ECO:0000313" key="6">
    <source>
        <dbReference type="Proteomes" id="UP000267804"/>
    </source>
</evidence>
<dbReference type="PANTHER" id="PTHR47691:SF3">
    <property type="entry name" value="HTH-TYPE TRANSCRIPTIONAL REGULATOR RV0890C-RELATED"/>
    <property type="match status" value="1"/>
</dbReference>
<dbReference type="InterPro" id="IPR001867">
    <property type="entry name" value="OmpR/PhoB-type_DNA-bd"/>
</dbReference>
<comment type="similarity">
    <text evidence="1">Belongs to the AfsR/DnrI/RedD regulatory family.</text>
</comment>
<dbReference type="Proteomes" id="UP000267804">
    <property type="component" value="Chromosome"/>
</dbReference>
<keyword evidence="2 3" id="KW-0238">DNA-binding</keyword>
<keyword evidence="5" id="KW-0418">Kinase</keyword>
<dbReference type="InterPro" id="IPR011990">
    <property type="entry name" value="TPR-like_helical_dom_sf"/>
</dbReference>
<dbReference type="SMART" id="SM00862">
    <property type="entry name" value="Trans_reg_C"/>
    <property type="match status" value="1"/>
</dbReference>
<sequence length="1036" mass="108030">MRFGVLGATQAYAADGSVLPVAGGRLRALLVLLLLDADRTVAPQRLVDGVYGDRPPEQAANALQSQVSRLRRLLPDAHIEFGPAGYRLAVDPQRVDVHRFTGLAAAGRAALTAGDPAGAVVLLRDALGLWRGEPLADVTGAPFADAEAARLRDARLAAVEDRVEAELALAPAGAPLIAELRDLVAAHPLRERLHGLLMRALHGAGRRAEALAVYADARRVLAEELGTDLSAELVALHTALLRDDAVPPARLPSPLTSFVGREPELRRVHDLLGAARLVTLHGPGGAGKTRLATTVASGHDGPVCLVELAAVAAGAPVAPAVLAALDLRDAGLRTPGGPADLTDRLVAALADRLLLLVLDNCEHVVDDAARLTGRLLAAAPGLRVLATSREPLGLTGEALCPVGGLPAPDGPATPETAAAYPAVRLFTDRAADVSPGFALDAATTPAVLRICRTLDGLPLALELAAARLRALPVTQVAARLDDRFRLLRRGDRTAAPRHRTLEAVVGWSWDLLDAPERRLAARMSVFAGAADLAAVQAVCAPDAEDVVDVLTGLVDKSLVEATGGRYRMLETIREFAAARLAEHGETGRVRDAHAAYFLDLALAGDAGLRGGGQDRWLRRLDAARDDLHAALRHADTATGLRLVAALAFYWWLRGLRGEGAALARRLVDRLDGPPGDLAEEYALGLLVATLAGGGERSEVDTASRILWTLARPPRHPFLLYLSGMASGPPSPQDAAALHEQAVRDRLLGTDPWSRALGLLGTAMVSLLHARHEQARTELDAALAGFRALEDRWGMIVTLSTRAEAAYRTGDVASAAAPMAEALNLAEQLGSTLDLAELLRTRADGRLVAGDLAGAAEDYRRVRRIAGPAGAPELVAAADLGLGEIARRDGDPQRARELCERAVARCPSGWFGAEVVRLAALVTLGQLADAAGDPATARAHYRQVLAAGAGVWDAPVVAAAADGLAGPLLRDGDHEAAARLLGAAAALLAGTGAADAPAGTPTAAVLRERLGEAAFATAYAGGANLPRQRALALLDGR</sequence>
<gene>
    <name evidence="5" type="ORF">CSH63_09475</name>
</gene>
<dbReference type="GO" id="GO:0016301">
    <property type="term" value="F:kinase activity"/>
    <property type="evidence" value="ECO:0007669"/>
    <property type="project" value="UniProtKB-KW"/>
</dbReference>
<dbReference type="GO" id="GO:0003677">
    <property type="term" value="F:DNA binding"/>
    <property type="evidence" value="ECO:0007669"/>
    <property type="project" value="UniProtKB-UniRule"/>
</dbReference>
<dbReference type="Gene3D" id="1.25.40.10">
    <property type="entry name" value="Tetratricopeptide repeat domain"/>
    <property type="match status" value="3"/>
</dbReference>
<dbReference type="CDD" id="cd15831">
    <property type="entry name" value="BTAD"/>
    <property type="match status" value="1"/>
</dbReference>
<dbReference type="SUPFAM" id="SSF48452">
    <property type="entry name" value="TPR-like"/>
    <property type="match status" value="2"/>
</dbReference>
<dbReference type="InterPro" id="IPR058852">
    <property type="entry name" value="HTH_77"/>
</dbReference>
<name>A0A386WJP7_9ACTN</name>
<dbReference type="SMART" id="SM01043">
    <property type="entry name" value="BTAD"/>
    <property type="match status" value="1"/>
</dbReference>
<accession>A0A386WJP7</accession>
<feature type="DNA-binding region" description="OmpR/PhoB-type" evidence="3">
    <location>
        <begin position="1"/>
        <end position="90"/>
    </location>
</feature>
<evidence type="ECO:0000256" key="2">
    <source>
        <dbReference type="ARBA" id="ARBA00023125"/>
    </source>
</evidence>
<dbReference type="Gene3D" id="3.40.50.300">
    <property type="entry name" value="P-loop containing nucleotide triphosphate hydrolases"/>
    <property type="match status" value="1"/>
</dbReference>
<dbReference type="InterPro" id="IPR016032">
    <property type="entry name" value="Sig_transdc_resp-reg_C-effctor"/>
</dbReference>